<name>A0A015ITP8_RHIIW</name>
<protein>
    <submittedName>
        <fullName evidence="9">Uncharacterized protein</fullName>
    </submittedName>
</protein>
<dbReference type="Pfam" id="PF04937">
    <property type="entry name" value="DUF659"/>
    <property type="match status" value="1"/>
</dbReference>
<evidence type="ECO:0000256" key="2">
    <source>
        <dbReference type="ARBA" id="ARBA00022723"/>
    </source>
</evidence>
<evidence type="ECO:0000259" key="8">
    <source>
        <dbReference type="Pfam" id="PF05699"/>
    </source>
</evidence>
<proteinExistence type="predicted"/>
<evidence type="ECO:0000256" key="4">
    <source>
        <dbReference type="ARBA" id="ARBA00022833"/>
    </source>
</evidence>
<keyword evidence="6" id="KW-0175">Coiled coil</keyword>
<feature type="coiled-coil region" evidence="6">
    <location>
        <begin position="535"/>
        <end position="592"/>
    </location>
</feature>
<dbReference type="InterPro" id="IPR008906">
    <property type="entry name" value="HATC_C_dom"/>
</dbReference>
<comment type="subcellular location">
    <subcellularLocation>
        <location evidence="1">Nucleus</location>
    </subcellularLocation>
</comment>
<dbReference type="Pfam" id="PF05699">
    <property type="entry name" value="Dimer_Tnp_hAT"/>
    <property type="match status" value="1"/>
</dbReference>
<dbReference type="GO" id="GO:0008270">
    <property type="term" value="F:zinc ion binding"/>
    <property type="evidence" value="ECO:0007669"/>
    <property type="project" value="UniProtKB-KW"/>
</dbReference>
<comment type="caution">
    <text evidence="9">The sequence shown here is derived from an EMBL/GenBank/DDBJ whole genome shotgun (WGS) entry which is preliminary data.</text>
</comment>
<keyword evidence="3" id="KW-0863">Zinc-finger</keyword>
<dbReference type="AlphaFoldDB" id="A0A015ITP8"/>
<dbReference type="HOGENOM" id="CLU_448451_0_0_1"/>
<dbReference type="PANTHER" id="PTHR46481:SF10">
    <property type="entry name" value="ZINC FINGER BED DOMAIN-CONTAINING PROTEIN 39"/>
    <property type="match status" value="1"/>
</dbReference>
<dbReference type="PANTHER" id="PTHR46481">
    <property type="entry name" value="ZINC FINGER BED DOMAIN-CONTAINING PROTEIN 4"/>
    <property type="match status" value="1"/>
</dbReference>
<dbReference type="GO" id="GO:0046983">
    <property type="term" value="F:protein dimerization activity"/>
    <property type="evidence" value="ECO:0007669"/>
    <property type="project" value="InterPro"/>
</dbReference>
<feature type="domain" description="HAT C-terminal dimerisation" evidence="8">
    <location>
        <begin position="472"/>
        <end position="538"/>
    </location>
</feature>
<dbReference type="InterPro" id="IPR007021">
    <property type="entry name" value="DUF659"/>
</dbReference>
<gene>
    <name evidence="9" type="ORF">RirG_178350</name>
</gene>
<keyword evidence="5" id="KW-0539">Nucleus</keyword>
<evidence type="ECO:0000313" key="10">
    <source>
        <dbReference type="Proteomes" id="UP000022910"/>
    </source>
</evidence>
<evidence type="ECO:0000256" key="1">
    <source>
        <dbReference type="ARBA" id="ARBA00004123"/>
    </source>
</evidence>
<dbReference type="InterPro" id="IPR012337">
    <property type="entry name" value="RNaseH-like_sf"/>
</dbReference>
<dbReference type="EMBL" id="JEMT01025881">
    <property type="protein sequence ID" value="EXX60617.1"/>
    <property type="molecule type" value="Genomic_DNA"/>
</dbReference>
<dbReference type="InterPro" id="IPR052035">
    <property type="entry name" value="ZnF_BED_domain_contain"/>
</dbReference>
<reference evidence="9 10" key="1">
    <citation type="submission" date="2014-02" db="EMBL/GenBank/DDBJ databases">
        <title>Single nucleus genome sequencing reveals high similarity among nuclei of an endomycorrhizal fungus.</title>
        <authorList>
            <person name="Lin K."/>
            <person name="Geurts R."/>
            <person name="Zhang Z."/>
            <person name="Limpens E."/>
            <person name="Saunders D.G."/>
            <person name="Mu D."/>
            <person name="Pang E."/>
            <person name="Cao H."/>
            <person name="Cha H."/>
            <person name="Lin T."/>
            <person name="Zhou Q."/>
            <person name="Shang Y."/>
            <person name="Li Y."/>
            <person name="Ivanov S."/>
            <person name="Sharma T."/>
            <person name="Velzen R.V."/>
            <person name="Ruijter N.D."/>
            <person name="Aanen D.K."/>
            <person name="Win J."/>
            <person name="Kamoun S."/>
            <person name="Bisseling T."/>
            <person name="Huang S."/>
        </authorList>
    </citation>
    <scope>NUCLEOTIDE SEQUENCE [LARGE SCALE GENOMIC DNA]</scope>
    <source>
        <strain evidence="10">DAOM197198w</strain>
    </source>
</reference>
<evidence type="ECO:0000259" key="7">
    <source>
        <dbReference type="Pfam" id="PF04937"/>
    </source>
</evidence>
<evidence type="ECO:0000256" key="3">
    <source>
        <dbReference type="ARBA" id="ARBA00022771"/>
    </source>
</evidence>
<evidence type="ECO:0000256" key="6">
    <source>
        <dbReference type="SAM" id="Coils"/>
    </source>
</evidence>
<dbReference type="SUPFAM" id="SSF53098">
    <property type="entry name" value="Ribonuclease H-like"/>
    <property type="match status" value="1"/>
</dbReference>
<dbReference type="OrthoDB" id="2365019at2759"/>
<keyword evidence="10" id="KW-1185">Reference proteome</keyword>
<sequence length="609" mass="70829">MRLDDDATSISSFRTNFTHASSSSQSSFSSKKVQSTLTKHSVRNISKSEIPTFYNFLIRMTVANGWAFHWVNNPSTLGFFNWLNPKLKLPDRKQLAGPILDQAIENIENLRQEKLNQIHEKAGITLSFDGWKNIINQELFGVMIVLPSGETLVWKAVDISGQRERAIDIIPHIEQIIGELKEKSIKIAAIVSDSAAAYASARRQLRLKYPEYVFLPCFAHQCNLAVGEIFKESSTLAKASADAVKLFLYFTQPNNAYFIGKLRKIQLELYNKRYAIIKPGDTRWNSYYECYKSLIRTKQALRNLATRYEPLEATSSRSTELYLPTNICQIIMNDSFWSQISQLATLMKPYCGALDKLQADKARLFDVALAFGYFIKFWEENGDRSLAEGMISHLKKRWKDWEQPLLLLALILHPKYRLDKFNPDLESINFVVMGDWLCYYYQAWTSQKPTKLLFEFESYRIKKSPFNNDTFEQFENDILAYWYYCSTLYKELGLIATKIFSICVNSASVERLFSSMGFLHTPRRNKLKYEKVVAMAQLRADIHQTENEKKRKCESKKLQLLLIIKQNNQEINNENEESQANVQEMLEDLQDETGYITTEEDWQERLEEW</sequence>
<keyword evidence="4" id="KW-0862">Zinc</keyword>
<dbReference type="GO" id="GO:0005634">
    <property type="term" value="C:nucleus"/>
    <property type="evidence" value="ECO:0007669"/>
    <property type="project" value="UniProtKB-SubCell"/>
</dbReference>
<feature type="domain" description="DUF659" evidence="7">
    <location>
        <begin position="90"/>
        <end position="231"/>
    </location>
</feature>
<dbReference type="OMA" id="RYERNAH"/>
<evidence type="ECO:0000256" key="5">
    <source>
        <dbReference type="ARBA" id="ARBA00023242"/>
    </source>
</evidence>
<keyword evidence="2" id="KW-0479">Metal-binding</keyword>
<organism evidence="9 10">
    <name type="scientific">Rhizophagus irregularis (strain DAOM 197198w)</name>
    <name type="common">Glomus intraradices</name>
    <dbReference type="NCBI Taxonomy" id="1432141"/>
    <lineage>
        <taxon>Eukaryota</taxon>
        <taxon>Fungi</taxon>
        <taxon>Fungi incertae sedis</taxon>
        <taxon>Mucoromycota</taxon>
        <taxon>Glomeromycotina</taxon>
        <taxon>Glomeromycetes</taxon>
        <taxon>Glomerales</taxon>
        <taxon>Glomeraceae</taxon>
        <taxon>Rhizophagus</taxon>
    </lineage>
</organism>
<dbReference type="STRING" id="1432141.A0A015ITP8"/>
<dbReference type="Proteomes" id="UP000022910">
    <property type="component" value="Unassembled WGS sequence"/>
</dbReference>
<accession>A0A015ITP8</accession>
<evidence type="ECO:0000313" key="9">
    <source>
        <dbReference type="EMBL" id="EXX60617.1"/>
    </source>
</evidence>